<keyword evidence="2" id="KW-0812">Transmembrane</keyword>
<organism evidence="3">
    <name type="scientific">Pithovirus LCPAC001</name>
    <dbReference type="NCBI Taxonomy" id="2506585"/>
    <lineage>
        <taxon>Viruses</taxon>
        <taxon>Pithoviruses</taxon>
    </lineage>
</organism>
<evidence type="ECO:0000313" key="3">
    <source>
        <dbReference type="EMBL" id="QBK89693.1"/>
    </source>
</evidence>
<keyword evidence="2" id="KW-0472">Membrane</keyword>
<evidence type="ECO:0000256" key="1">
    <source>
        <dbReference type="SAM" id="Coils"/>
    </source>
</evidence>
<sequence>MDTVTISKDEYEKLLRAMKSPEIISSDASISEASLNLAYNRKSILESGMYDDVLNMDKPSKLKEREKERVQEINDMIKTVDQKHFSEGATDKIEEIKLIDVLKSLQYDFEELHSLSKAFLSELPFIYAPSRHYRNLKILEEIHLEVNEFENLMNSYIDSYKDFIIKHTNMDETVANPNDRVDKKIKELNERVKKIKAVFCSLLEHLGEESSEVYNREAYLKYGTEFCKELMAKVRAENKTTTWFEKAKSKAKNLVSTVAAVGSSALDRARRIYNYKIGFLSLEHFSRNATYYYVASSIIYQSYMHLDDLVQAKSIGTADFMINVGYVLCKSLSDPIILGSLVGKMTSLLLKSVAMSMGMKKASAMFASILGNSIVFLGPILVWQNIKDTLFTLLGYVCGGIKLASKLGYTVLSEVGSRAGSLKELINKYGVNGGFSKFWGELGFDIQDKIRAGVLSVVRTGSHGLTSFLSVAYQSVSGNIKNLQIKANQTVGGAFKWMYDIVTDKLGFIKEIKPPVATDLGDLIPGIAKSGLTQVDYSTWSDLALIEQKIVKGKSGIEISPLLDLMNRASKTILKLANIMLNAAKKARDFMINSATTYLNPIWQKLSALGYKTKNYIHTLYSEGYIALQYILFAGAVHNDYEQIYYPELTKQKKRIKELKNVLKIALDEQKKYKIKNQGMYFVYQKNRPGGRQTRRAKVKLVN</sequence>
<evidence type="ECO:0000256" key="2">
    <source>
        <dbReference type="SAM" id="Phobius"/>
    </source>
</evidence>
<feature type="coiled-coil region" evidence="1">
    <location>
        <begin position="649"/>
        <end position="676"/>
    </location>
</feature>
<reference evidence="3" key="1">
    <citation type="journal article" date="2019" name="MBio">
        <title>Virus Genomes from Deep Sea Sediments Expand the Ocean Megavirome and Support Independent Origins of Viral Gigantism.</title>
        <authorList>
            <person name="Backstrom D."/>
            <person name="Yutin N."/>
            <person name="Jorgensen S.L."/>
            <person name="Dharamshi J."/>
            <person name="Homa F."/>
            <person name="Zaremba-Niedwiedzka K."/>
            <person name="Spang A."/>
            <person name="Wolf Y.I."/>
            <person name="Koonin E.V."/>
            <person name="Ettema T.J."/>
        </authorList>
    </citation>
    <scope>NUCLEOTIDE SEQUENCE</scope>
</reference>
<proteinExistence type="predicted"/>
<feature type="transmembrane region" description="Helical" evidence="2">
    <location>
        <begin position="362"/>
        <end position="383"/>
    </location>
</feature>
<dbReference type="EMBL" id="MK500436">
    <property type="protein sequence ID" value="QBK89693.1"/>
    <property type="molecule type" value="Genomic_DNA"/>
</dbReference>
<accession>A0A481Z202</accession>
<gene>
    <name evidence="3" type="ORF">LCPAC001_02060</name>
</gene>
<keyword evidence="1" id="KW-0175">Coiled coil</keyword>
<protein>
    <submittedName>
        <fullName evidence="3">Uncharacterized protein</fullName>
    </submittedName>
</protein>
<name>A0A481Z202_9VIRU</name>
<keyword evidence="2" id="KW-1133">Transmembrane helix</keyword>